<dbReference type="Proteomes" id="UP000305067">
    <property type="component" value="Unassembled WGS sequence"/>
</dbReference>
<protein>
    <submittedName>
        <fullName evidence="2">Uncharacterized protein</fullName>
    </submittedName>
</protein>
<dbReference type="OrthoDB" id="3247214at2759"/>
<evidence type="ECO:0000313" key="3">
    <source>
        <dbReference type="Proteomes" id="UP000305067"/>
    </source>
</evidence>
<feature type="compositionally biased region" description="Pro residues" evidence="1">
    <location>
        <begin position="43"/>
        <end position="52"/>
    </location>
</feature>
<gene>
    <name evidence="2" type="ORF">BDV98DRAFT_256547</name>
</gene>
<evidence type="ECO:0000313" key="2">
    <source>
        <dbReference type="EMBL" id="TFK97733.1"/>
    </source>
</evidence>
<feature type="region of interest" description="Disordered" evidence="1">
    <location>
        <begin position="24"/>
        <end position="86"/>
    </location>
</feature>
<evidence type="ECO:0000256" key="1">
    <source>
        <dbReference type="SAM" id="MobiDB-lite"/>
    </source>
</evidence>
<feature type="compositionally biased region" description="Low complexity" evidence="1">
    <location>
        <begin position="61"/>
        <end position="71"/>
    </location>
</feature>
<reference evidence="2 3" key="1">
    <citation type="journal article" date="2019" name="Nat. Ecol. Evol.">
        <title>Megaphylogeny resolves global patterns of mushroom evolution.</title>
        <authorList>
            <person name="Varga T."/>
            <person name="Krizsan K."/>
            <person name="Foldi C."/>
            <person name="Dima B."/>
            <person name="Sanchez-Garcia M."/>
            <person name="Sanchez-Ramirez S."/>
            <person name="Szollosi G.J."/>
            <person name="Szarkandi J.G."/>
            <person name="Papp V."/>
            <person name="Albert L."/>
            <person name="Andreopoulos W."/>
            <person name="Angelini C."/>
            <person name="Antonin V."/>
            <person name="Barry K.W."/>
            <person name="Bougher N.L."/>
            <person name="Buchanan P."/>
            <person name="Buyck B."/>
            <person name="Bense V."/>
            <person name="Catcheside P."/>
            <person name="Chovatia M."/>
            <person name="Cooper J."/>
            <person name="Damon W."/>
            <person name="Desjardin D."/>
            <person name="Finy P."/>
            <person name="Geml J."/>
            <person name="Haridas S."/>
            <person name="Hughes K."/>
            <person name="Justo A."/>
            <person name="Karasinski D."/>
            <person name="Kautmanova I."/>
            <person name="Kiss B."/>
            <person name="Kocsube S."/>
            <person name="Kotiranta H."/>
            <person name="LaButti K.M."/>
            <person name="Lechner B.E."/>
            <person name="Liimatainen K."/>
            <person name="Lipzen A."/>
            <person name="Lukacs Z."/>
            <person name="Mihaltcheva S."/>
            <person name="Morgado L.N."/>
            <person name="Niskanen T."/>
            <person name="Noordeloos M.E."/>
            <person name="Ohm R.A."/>
            <person name="Ortiz-Santana B."/>
            <person name="Ovrebo C."/>
            <person name="Racz N."/>
            <person name="Riley R."/>
            <person name="Savchenko A."/>
            <person name="Shiryaev A."/>
            <person name="Soop K."/>
            <person name="Spirin V."/>
            <person name="Szebenyi C."/>
            <person name="Tomsovsky M."/>
            <person name="Tulloss R.E."/>
            <person name="Uehling J."/>
            <person name="Grigoriev I.V."/>
            <person name="Vagvolgyi C."/>
            <person name="Papp T."/>
            <person name="Martin F.M."/>
            <person name="Miettinen O."/>
            <person name="Hibbett D.S."/>
            <person name="Nagy L.G."/>
        </authorList>
    </citation>
    <scope>NUCLEOTIDE SEQUENCE [LARGE SCALE GENOMIC DNA]</scope>
    <source>
        <strain evidence="2 3">CBS 309.79</strain>
    </source>
</reference>
<dbReference type="EMBL" id="ML178845">
    <property type="protein sequence ID" value="TFK97733.1"/>
    <property type="molecule type" value="Genomic_DNA"/>
</dbReference>
<keyword evidence="3" id="KW-1185">Reference proteome</keyword>
<name>A0A5C3QHF8_9AGAR</name>
<dbReference type="AlphaFoldDB" id="A0A5C3QHF8"/>
<dbReference type="STRING" id="1884261.A0A5C3QHF8"/>
<feature type="compositionally biased region" description="Polar residues" evidence="1">
    <location>
        <begin position="72"/>
        <end position="83"/>
    </location>
</feature>
<sequence length="306" mass="32348">MSSPEPPGPPPSILQRFASLNFFASSSSSDPNTPHDHTNDPFLSPPTFPDELPPISFHLGAPEAESSAAASHNATTGNESAQGWMSPASLLSPLPFSPVSLARLQEQPDFDDDGGARSRDSIMLYSPAFPRGDSIVELARLEDIPGDTPAPPNTQVTTTDEALTPSLAQRPRSQNWVPSATDLSIQLLWWGYRLFLPPPLLAQLSERQIAASRRAAIITAALTWFLDNIPAELGVVLGASAPGVVGMLGTVRSLVPVVGYVGAAVGWGWSVIVGCDRGRTWGGVKRCVGVAVYLGAEDMASACGER</sequence>
<proteinExistence type="predicted"/>
<accession>A0A5C3QHF8</accession>
<organism evidence="2 3">
    <name type="scientific">Pterulicium gracile</name>
    <dbReference type="NCBI Taxonomy" id="1884261"/>
    <lineage>
        <taxon>Eukaryota</taxon>
        <taxon>Fungi</taxon>
        <taxon>Dikarya</taxon>
        <taxon>Basidiomycota</taxon>
        <taxon>Agaricomycotina</taxon>
        <taxon>Agaricomycetes</taxon>
        <taxon>Agaricomycetidae</taxon>
        <taxon>Agaricales</taxon>
        <taxon>Pleurotineae</taxon>
        <taxon>Pterulaceae</taxon>
        <taxon>Pterulicium</taxon>
    </lineage>
</organism>